<evidence type="ECO:0000256" key="2">
    <source>
        <dbReference type="ARBA" id="ARBA00023122"/>
    </source>
</evidence>
<dbReference type="InterPro" id="IPR000644">
    <property type="entry name" value="CBS_dom"/>
</dbReference>
<dbReference type="SMART" id="SM01091">
    <property type="entry name" value="CorC_HlyC"/>
    <property type="match status" value="1"/>
</dbReference>
<evidence type="ECO:0000313" key="6">
    <source>
        <dbReference type="Proteomes" id="UP000448292"/>
    </source>
</evidence>
<dbReference type="CDD" id="cd04590">
    <property type="entry name" value="CBS_pair_CorC_HlyC_assoc"/>
    <property type="match status" value="1"/>
</dbReference>
<feature type="domain" description="CBS" evidence="4">
    <location>
        <begin position="17"/>
        <end position="77"/>
    </location>
</feature>
<dbReference type="AlphaFoldDB" id="A0A7M3MHJ8"/>
<dbReference type="PANTHER" id="PTHR22777:SF17">
    <property type="entry name" value="UPF0053 PROTEIN SLL0260"/>
    <property type="match status" value="1"/>
</dbReference>
<dbReference type="GO" id="GO:0050660">
    <property type="term" value="F:flavin adenine dinucleotide binding"/>
    <property type="evidence" value="ECO:0007669"/>
    <property type="project" value="InterPro"/>
</dbReference>
<dbReference type="FunFam" id="3.10.580.10:FF:000002">
    <property type="entry name" value="Magnesium/cobalt efflux protein CorC"/>
    <property type="match status" value="1"/>
</dbReference>
<dbReference type="PANTHER" id="PTHR22777">
    <property type="entry name" value="HEMOLYSIN-RELATED"/>
    <property type="match status" value="1"/>
</dbReference>
<sequence>MLLNVLRLGRRQVQEIMVPRTDIVCVEEGAPLSEIVAGIIESGHSRIPVYHENRDNIIGIVHAKDLLKTLVHSDGDQCVPATTELGDLIRTPFFIPETKNVLELLQEFRLNKIHLAIALDEYGGTSGLVTFEDVLEEIVGEIEDEYDAPRPDEIQPMDDGSYLLSGRTSLEDLQIHTGLDLESDQVETVGGYISEHAGRVPLEGERFQLDDHEFEIKEADQKQIRWIVLRPASHDETQMADEH</sequence>
<evidence type="ECO:0000313" key="5">
    <source>
        <dbReference type="EMBL" id="TVM18485.1"/>
    </source>
</evidence>
<dbReference type="Pfam" id="PF00571">
    <property type="entry name" value="CBS"/>
    <property type="match status" value="2"/>
</dbReference>
<dbReference type="InterPro" id="IPR005170">
    <property type="entry name" value="Transptr-assoc_dom"/>
</dbReference>
<dbReference type="SUPFAM" id="SSF56176">
    <property type="entry name" value="FAD-binding/transporter-associated domain-like"/>
    <property type="match status" value="1"/>
</dbReference>
<gene>
    <name evidence="5" type="ORF">DPQ33_06055</name>
</gene>
<dbReference type="SUPFAM" id="SSF54631">
    <property type="entry name" value="CBS-domain pair"/>
    <property type="match status" value="1"/>
</dbReference>
<evidence type="ECO:0000256" key="1">
    <source>
        <dbReference type="ARBA" id="ARBA00022737"/>
    </source>
</evidence>
<accession>A0A7M3MHJ8</accession>
<dbReference type="OrthoDB" id="9798188at2"/>
<name>A0A7M3MHJ8_9BACT</name>
<reference evidence="5 6" key="1">
    <citation type="submission" date="2018-06" db="EMBL/GenBank/DDBJ databases">
        <title>Complete genome of Desulfovibrio indonesiensis P37SLT.</title>
        <authorList>
            <person name="Crispim J.S."/>
            <person name="Vidigal P.M.P."/>
            <person name="Silva L.C.F."/>
            <person name="Laguardia C.N."/>
            <person name="Araujo L.C."/>
            <person name="Dias R.S."/>
            <person name="Sousa M.P."/>
            <person name="Paula S.O."/>
            <person name="Silva C."/>
        </authorList>
    </citation>
    <scope>NUCLEOTIDE SEQUENCE [LARGE SCALE GENOMIC DNA]</scope>
    <source>
        <strain evidence="5 6">P37SLT</strain>
    </source>
</reference>
<dbReference type="Proteomes" id="UP000448292">
    <property type="component" value="Unassembled WGS sequence"/>
</dbReference>
<feature type="domain" description="CBS" evidence="4">
    <location>
        <begin position="88"/>
        <end position="145"/>
    </location>
</feature>
<dbReference type="SMART" id="SM00116">
    <property type="entry name" value="CBS"/>
    <property type="match status" value="1"/>
</dbReference>
<evidence type="ECO:0000256" key="3">
    <source>
        <dbReference type="PROSITE-ProRule" id="PRU00703"/>
    </source>
</evidence>
<dbReference type="GO" id="GO:0005886">
    <property type="term" value="C:plasma membrane"/>
    <property type="evidence" value="ECO:0007669"/>
    <property type="project" value="TreeGrafter"/>
</dbReference>
<evidence type="ECO:0000259" key="4">
    <source>
        <dbReference type="PROSITE" id="PS51371"/>
    </source>
</evidence>
<organism evidence="5 6">
    <name type="scientific">Oceanidesulfovibrio indonesiensis</name>
    <dbReference type="NCBI Taxonomy" id="54767"/>
    <lineage>
        <taxon>Bacteria</taxon>
        <taxon>Pseudomonadati</taxon>
        <taxon>Thermodesulfobacteriota</taxon>
        <taxon>Desulfovibrionia</taxon>
        <taxon>Desulfovibrionales</taxon>
        <taxon>Desulfovibrionaceae</taxon>
        <taxon>Oceanidesulfovibrio</taxon>
    </lineage>
</organism>
<protein>
    <submittedName>
        <fullName evidence="5">Magnesium/cobalt efflux protein</fullName>
    </submittedName>
</protein>
<dbReference type="EMBL" id="QMIE01000004">
    <property type="protein sequence ID" value="TVM18485.1"/>
    <property type="molecule type" value="Genomic_DNA"/>
</dbReference>
<comment type="caution">
    <text evidence="5">The sequence shown here is derived from an EMBL/GenBank/DDBJ whole genome shotgun (WGS) entry which is preliminary data.</text>
</comment>
<dbReference type="Pfam" id="PF03471">
    <property type="entry name" value="CorC_HlyC"/>
    <property type="match status" value="1"/>
</dbReference>
<dbReference type="InterPro" id="IPR044751">
    <property type="entry name" value="Ion_transp-like_CBS"/>
</dbReference>
<dbReference type="InterPro" id="IPR016169">
    <property type="entry name" value="FAD-bd_PCMH_sub2"/>
</dbReference>
<proteinExistence type="predicted"/>
<dbReference type="Gene3D" id="3.30.465.10">
    <property type="match status" value="1"/>
</dbReference>
<keyword evidence="2 3" id="KW-0129">CBS domain</keyword>
<dbReference type="PROSITE" id="PS51371">
    <property type="entry name" value="CBS"/>
    <property type="match status" value="2"/>
</dbReference>
<dbReference type="InterPro" id="IPR036318">
    <property type="entry name" value="FAD-bd_PCMH-like_sf"/>
</dbReference>
<dbReference type="Gene3D" id="3.10.580.10">
    <property type="entry name" value="CBS-domain"/>
    <property type="match status" value="1"/>
</dbReference>
<dbReference type="InterPro" id="IPR046342">
    <property type="entry name" value="CBS_dom_sf"/>
</dbReference>
<keyword evidence="1" id="KW-0677">Repeat</keyword>
<keyword evidence="6" id="KW-1185">Reference proteome</keyword>